<comment type="similarity">
    <text evidence="2">Belongs to the DoxX family.</text>
</comment>
<evidence type="ECO:0000256" key="5">
    <source>
        <dbReference type="ARBA" id="ARBA00022989"/>
    </source>
</evidence>
<keyword evidence="3" id="KW-1003">Cell membrane</keyword>
<keyword evidence="9" id="KW-1185">Reference proteome</keyword>
<name>A0A563DUH5_9MICO</name>
<dbReference type="AlphaFoldDB" id="A0A563DUH5"/>
<gene>
    <name evidence="8" type="ORF">FGL98_19575</name>
</gene>
<keyword evidence="7" id="KW-0732">Signal</keyword>
<dbReference type="InterPro" id="IPR032808">
    <property type="entry name" value="DoxX"/>
</dbReference>
<organism evidence="8 9">
    <name type="scientific">Leekyejoonella antrihumi</name>
    <dbReference type="NCBI Taxonomy" id="1660198"/>
    <lineage>
        <taxon>Bacteria</taxon>
        <taxon>Bacillati</taxon>
        <taxon>Actinomycetota</taxon>
        <taxon>Actinomycetes</taxon>
        <taxon>Micrococcales</taxon>
        <taxon>Dermacoccaceae</taxon>
        <taxon>Leekyejoonella</taxon>
    </lineage>
</organism>
<dbReference type="Pfam" id="PF07681">
    <property type="entry name" value="DoxX"/>
    <property type="match status" value="1"/>
</dbReference>
<evidence type="ECO:0000256" key="1">
    <source>
        <dbReference type="ARBA" id="ARBA00004651"/>
    </source>
</evidence>
<dbReference type="InterPro" id="IPR051907">
    <property type="entry name" value="DoxX-like_oxidoreductase"/>
</dbReference>
<evidence type="ECO:0000256" key="7">
    <source>
        <dbReference type="SAM" id="SignalP"/>
    </source>
</evidence>
<proteinExistence type="inferred from homology"/>
<evidence type="ECO:0000256" key="4">
    <source>
        <dbReference type="ARBA" id="ARBA00022692"/>
    </source>
</evidence>
<reference evidence="8 9" key="1">
    <citation type="submission" date="2019-05" db="EMBL/GenBank/DDBJ databases">
        <authorList>
            <person name="Lee S.D."/>
        </authorList>
    </citation>
    <scope>NUCLEOTIDE SEQUENCE [LARGE SCALE GENOMIC DNA]</scope>
    <source>
        <strain evidence="8 9">C5-26</strain>
    </source>
</reference>
<keyword evidence="4" id="KW-0812">Transmembrane</keyword>
<sequence>MKMVRVVSRLLTGSAFAVLGFDALQTPGGRVDQAASTLGVLRNVVPLPENDELLVRANGAAQTAAGVALALGRFPRLSALTLAGSLIPTTYAGHAFWKIDDPAQSKAQRVQFLKNAAMLGGLLLLSIDGD</sequence>
<dbReference type="EMBL" id="VCQV01000034">
    <property type="protein sequence ID" value="TWP33908.1"/>
    <property type="molecule type" value="Genomic_DNA"/>
</dbReference>
<dbReference type="OrthoDB" id="329282at2"/>
<dbReference type="GO" id="GO:0005886">
    <property type="term" value="C:plasma membrane"/>
    <property type="evidence" value="ECO:0007669"/>
    <property type="project" value="UniProtKB-SubCell"/>
</dbReference>
<accession>A0A563DUH5</accession>
<evidence type="ECO:0000256" key="2">
    <source>
        <dbReference type="ARBA" id="ARBA00006679"/>
    </source>
</evidence>
<comment type="caution">
    <text evidence="8">The sequence shown here is derived from an EMBL/GenBank/DDBJ whole genome shotgun (WGS) entry which is preliminary data.</text>
</comment>
<feature type="signal peptide" evidence="7">
    <location>
        <begin position="1"/>
        <end position="17"/>
    </location>
</feature>
<keyword evidence="5" id="KW-1133">Transmembrane helix</keyword>
<dbReference type="RefSeq" id="WP_146319616.1">
    <property type="nucleotide sequence ID" value="NZ_VCQV01000034.1"/>
</dbReference>
<keyword evidence="6" id="KW-0472">Membrane</keyword>
<evidence type="ECO:0000256" key="6">
    <source>
        <dbReference type="ARBA" id="ARBA00023136"/>
    </source>
</evidence>
<feature type="chain" id="PRO_5021882343" evidence="7">
    <location>
        <begin position="18"/>
        <end position="130"/>
    </location>
</feature>
<evidence type="ECO:0000313" key="8">
    <source>
        <dbReference type="EMBL" id="TWP33908.1"/>
    </source>
</evidence>
<dbReference type="PANTHER" id="PTHR33452">
    <property type="entry name" value="OXIDOREDUCTASE CATD-RELATED"/>
    <property type="match status" value="1"/>
</dbReference>
<dbReference type="PANTHER" id="PTHR33452:SF1">
    <property type="entry name" value="INNER MEMBRANE PROTEIN YPHA-RELATED"/>
    <property type="match status" value="1"/>
</dbReference>
<protein>
    <submittedName>
        <fullName evidence="8">DoxX family protein</fullName>
    </submittedName>
</protein>
<evidence type="ECO:0000256" key="3">
    <source>
        <dbReference type="ARBA" id="ARBA00022475"/>
    </source>
</evidence>
<evidence type="ECO:0000313" key="9">
    <source>
        <dbReference type="Proteomes" id="UP000320244"/>
    </source>
</evidence>
<comment type="subcellular location">
    <subcellularLocation>
        <location evidence="1">Cell membrane</location>
        <topology evidence="1">Multi-pass membrane protein</topology>
    </subcellularLocation>
</comment>
<dbReference type="Proteomes" id="UP000320244">
    <property type="component" value="Unassembled WGS sequence"/>
</dbReference>
<reference evidence="8 9" key="2">
    <citation type="submission" date="2019-08" db="EMBL/GenBank/DDBJ databases">
        <title>Jejuicoccus antrihumi gen. nov., sp. nov., a new member of the family Dermacoccaceae isolated from a cave.</title>
        <authorList>
            <person name="Schumann P."/>
            <person name="Kim I.S."/>
        </authorList>
    </citation>
    <scope>NUCLEOTIDE SEQUENCE [LARGE SCALE GENOMIC DNA]</scope>
    <source>
        <strain evidence="8 9">C5-26</strain>
    </source>
</reference>